<evidence type="ECO:0000259" key="2">
    <source>
        <dbReference type="Pfam" id="PF07486"/>
    </source>
</evidence>
<dbReference type="EMBL" id="CP000928">
    <property type="protein sequence ID" value="ABZ74286.1"/>
    <property type="molecule type" value="Genomic_DNA"/>
</dbReference>
<dbReference type="GO" id="GO:0016787">
    <property type="term" value="F:hydrolase activity"/>
    <property type="evidence" value="ECO:0007669"/>
    <property type="project" value="UniProtKB-KW"/>
</dbReference>
<sequence>MMRKTSFLALTGLLGGLWGGWPSQPAQAQAQAGEHTSARDRLGALRQAIDAPSAREAIARVAYAEAAGQGDSGLAAVVYTILNRVADQSWGSSVQAVVNARGQFEPVMRVGGDWRALPAASAVQRTRIDTILNLALEGRLPDLTGGALYFQNPRIVAARVAAGTVSPGLTHFGGSPPSAVIGDHAFYVEVGRGRGVPPPRAASRLDLAGGPIFATETASAREATSGERLPSPGARGLFVRADGAIVEDRP</sequence>
<feature type="chain" id="PRO_5002755481" evidence="1">
    <location>
        <begin position="29"/>
        <end position="250"/>
    </location>
</feature>
<dbReference type="HOGENOM" id="CLU_1109847_0_0_5"/>
<dbReference type="Gene3D" id="1.10.10.2520">
    <property type="entry name" value="Cell wall hydrolase SleB, domain 1"/>
    <property type="match status" value="1"/>
</dbReference>
<dbReference type="InterPro" id="IPR011105">
    <property type="entry name" value="Cell_wall_hydrolase_SleB"/>
</dbReference>
<organism evidence="3">
    <name type="scientific">Caulobacter sp. (strain K31)</name>
    <dbReference type="NCBI Taxonomy" id="366602"/>
    <lineage>
        <taxon>Bacteria</taxon>
        <taxon>Pseudomonadati</taxon>
        <taxon>Pseudomonadota</taxon>
        <taxon>Alphaproteobacteria</taxon>
        <taxon>Caulobacterales</taxon>
        <taxon>Caulobacteraceae</taxon>
        <taxon>Caulobacter</taxon>
    </lineage>
</organism>
<name>B0T9B1_CAUSK</name>
<proteinExistence type="predicted"/>
<protein>
    <submittedName>
        <fullName evidence="3">Cell wall hydrolase SleB</fullName>
    </submittedName>
</protein>
<geneLocation type="plasmid" evidence="3">
    <name>pCAUL01</name>
</geneLocation>
<reference evidence="3" key="1">
    <citation type="submission" date="2008-01" db="EMBL/GenBank/DDBJ databases">
        <title>Complete sequence of plasmid1 pCAUL01 of Caulobacter sp. K31.</title>
        <authorList>
            <consortium name="US DOE Joint Genome Institute"/>
            <person name="Copeland A."/>
            <person name="Lucas S."/>
            <person name="Lapidus A."/>
            <person name="Barry K."/>
            <person name="Glavina del Rio T."/>
            <person name="Dalin E."/>
            <person name="Tice H."/>
            <person name="Pitluck S."/>
            <person name="Bruce D."/>
            <person name="Goodwin L."/>
            <person name="Thompson L.S."/>
            <person name="Brettin T."/>
            <person name="Detter J.C."/>
            <person name="Han C."/>
            <person name="Schmutz J."/>
            <person name="Larimer F."/>
            <person name="Land M."/>
            <person name="Hauser L."/>
            <person name="Kyrpides N."/>
            <person name="Kim E."/>
            <person name="Stephens C."/>
            <person name="Richardson P."/>
        </authorList>
    </citation>
    <scope>NUCLEOTIDE SEQUENCE [LARGE SCALE GENOMIC DNA]</scope>
    <source>
        <strain evidence="3">K31</strain>
        <plasmid evidence="3">pCAUL01</plasmid>
    </source>
</reference>
<dbReference type="Pfam" id="PF07486">
    <property type="entry name" value="Hydrolase_2"/>
    <property type="match status" value="1"/>
</dbReference>
<feature type="domain" description="Cell wall hydrolase SleB" evidence="2">
    <location>
        <begin position="68"/>
        <end position="187"/>
    </location>
</feature>
<evidence type="ECO:0000256" key="1">
    <source>
        <dbReference type="SAM" id="SignalP"/>
    </source>
</evidence>
<keyword evidence="3" id="KW-0378">Hydrolase</keyword>
<feature type="signal peptide" evidence="1">
    <location>
        <begin position="1"/>
        <end position="28"/>
    </location>
</feature>
<dbReference type="KEGG" id="cak:Caul_5166"/>
<keyword evidence="3" id="KW-0614">Plasmid</keyword>
<dbReference type="InterPro" id="IPR042047">
    <property type="entry name" value="SleB_dom1"/>
</dbReference>
<evidence type="ECO:0000313" key="3">
    <source>
        <dbReference type="EMBL" id="ABZ74286.1"/>
    </source>
</evidence>
<dbReference type="AlphaFoldDB" id="B0T9B1"/>
<gene>
    <name evidence="3" type="ordered locus">Caul_5166</name>
</gene>
<keyword evidence="1" id="KW-0732">Signal</keyword>
<accession>B0T9B1</accession>